<evidence type="ECO:0008006" key="2">
    <source>
        <dbReference type="Google" id="ProtNLM"/>
    </source>
</evidence>
<organism evidence="1">
    <name type="scientific">marine metagenome</name>
    <dbReference type="NCBI Taxonomy" id="408172"/>
    <lineage>
        <taxon>unclassified sequences</taxon>
        <taxon>metagenomes</taxon>
        <taxon>ecological metagenomes</taxon>
    </lineage>
</organism>
<dbReference type="Pfam" id="PF07386">
    <property type="entry name" value="DUF1499"/>
    <property type="match status" value="1"/>
</dbReference>
<gene>
    <name evidence="1" type="ORF">METZ01_LOCUS63045</name>
</gene>
<reference evidence="1" key="1">
    <citation type="submission" date="2018-05" db="EMBL/GenBank/DDBJ databases">
        <authorList>
            <person name="Lanie J.A."/>
            <person name="Ng W.-L."/>
            <person name="Kazmierczak K.M."/>
            <person name="Andrzejewski T.M."/>
            <person name="Davidsen T.M."/>
            <person name="Wayne K.J."/>
            <person name="Tettelin H."/>
            <person name="Glass J.I."/>
            <person name="Rusch D."/>
            <person name="Podicherti R."/>
            <person name="Tsui H.-C.T."/>
            <person name="Winkler M.E."/>
        </authorList>
    </citation>
    <scope>NUCLEOTIDE SEQUENCE</scope>
</reference>
<dbReference type="AlphaFoldDB" id="A0A381T3P8"/>
<dbReference type="PANTHER" id="PTHR34801">
    <property type="entry name" value="EXPRESSED PROTEIN"/>
    <property type="match status" value="1"/>
</dbReference>
<protein>
    <recommendedName>
        <fullName evidence="2">DUF1499 domain-containing protein</fullName>
    </recommendedName>
</protein>
<sequence length="166" mass="18913">MLKLKPALLRKISTLLIFFFILVNGCSGTKPLSIGQFAKCPDKPNCISSKSSNSLRMFPPLKYQGTQLKAKNNLLRALESMPRARVSMNTDEFLHIEFTSKIFRFIDDVEFYFDEPGVIHFRSASRIGHSDMGVNRDRMEEIERLFIQASQSKNQLPPAKSVVIND</sequence>
<proteinExistence type="predicted"/>
<accession>A0A381T3P8</accession>
<name>A0A381T3P8_9ZZZZ</name>
<evidence type="ECO:0000313" key="1">
    <source>
        <dbReference type="EMBL" id="SVA10191.1"/>
    </source>
</evidence>
<dbReference type="EMBL" id="UINC01003902">
    <property type="protein sequence ID" value="SVA10191.1"/>
    <property type="molecule type" value="Genomic_DNA"/>
</dbReference>
<dbReference type="PIRSF" id="PIRSF026426">
    <property type="entry name" value="DUF1499"/>
    <property type="match status" value="1"/>
</dbReference>
<dbReference type="PANTHER" id="PTHR34801:SF6">
    <property type="entry name" value="SLL1620 PROTEIN"/>
    <property type="match status" value="1"/>
</dbReference>
<dbReference type="InterPro" id="IPR010865">
    <property type="entry name" value="DUF1499"/>
</dbReference>